<evidence type="ECO:0000256" key="7">
    <source>
        <dbReference type="ARBA" id="ARBA00032345"/>
    </source>
</evidence>
<evidence type="ECO:0000256" key="2">
    <source>
        <dbReference type="ARBA" id="ARBA00020953"/>
    </source>
</evidence>
<name>A0ABZ3FAP2_9HELI</name>
<dbReference type="PROSITE" id="PS51712">
    <property type="entry name" value="G_ENGA"/>
    <property type="match status" value="1"/>
</dbReference>
<sequence length="491" mass="55455">MIISHKDILMKSIAIVGKPNVGKSSLFNRLIKQQLAITSAISGTTRDVKKASFSISGVEVEIIDTGGLEKTQGLFAKVSEHSQKAALEADMILYMVDGSTIPQDDDIAYFRTLQKHKKPLMLVINKVDNDKIKQRAWDFNAFGTQDMCFISVQHNRGITSLLENIFDTLCLSKEQSVENQLREQFKQGEIDESLEEFLGILQEPQSEVNESICVGIIGRVNVGKSSLLNALVGKERSVVSEVAGTTIDPVDDEMHIEGKSIRFVDTAGIRRAGKIEGIEKFALLRTNTILSQSHIAILVLDVSEPFVELDEKISSLIPKYALGVIIVLNKWDKKYASFEEIKRAFTHRFPFLSFAPVITLSALSGRNIDKLKMEILKVYERFCYRIPTSTLNDVIARAISAHHIPSDHGKLVKIYYATQYDIKPPRIALISNRPKSLHFSYKRYLINILREHFDFTGVPLYLSVKSKQEDKDDKTSKTPKRYQRGDKNTRF</sequence>
<dbReference type="InterPro" id="IPR015946">
    <property type="entry name" value="KH_dom-like_a/b"/>
</dbReference>
<gene>
    <name evidence="8 13" type="primary">der</name>
    <name evidence="13" type="ORF">V3I05_08785</name>
</gene>
<proteinExistence type="inferred from homology"/>
<dbReference type="InterPro" id="IPR031166">
    <property type="entry name" value="G_ENGA"/>
</dbReference>
<feature type="binding site" evidence="8">
    <location>
        <begin position="218"/>
        <end position="225"/>
    </location>
    <ligand>
        <name>GTP</name>
        <dbReference type="ChEBI" id="CHEBI:37565"/>
        <label>2</label>
    </ligand>
</feature>
<dbReference type="Gene3D" id="3.40.50.300">
    <property type="entry name" value="P-loop containing nucleotide triphosphate hydrolases"/>
    <property type="match status" value="2"/>
</dbReference>
<dbReference type="NCBIfam" id="TIGR03594">
    <property type="entry name" value="GTPase_EngA"/>
    <property type="match status" value="1"/>
</dbReference>
<evidence type="ECO:0000259" key="12">
    <source>
        <dbReference type="PROSITE" id="PS51712"/>
    </source>
</evidence>
<protein>
    <recommendedName>
        <fullName evidence="2 8">GTPase Der</fullName>
    </recommendedName>
    <alternativeName>
        <fullName evidence="7 8">GTP-binding protein EngA</fullName>
    </alternativeName>
</protein>
<evidence type="ECO:0000256" key="1">
    <source>
        <dbReference type="ARBA" id="ARBA00008279"/>
    </source>
</evidence>
<dbReference type="InterPro" id="IPR032859">
    <property type="entry name" value="KH_dom-like"/>
</dbReference>
<keyword evidence="5 8" id="KW-0547">Nucleotide-binding</keyword>
<dbReference type="SUPFAM" id="SSF52540">
    <property type="entry name" value="P-loop containing nucleoside triphosphate hydrolases"/>
    <property type="match status" value="2"/>
</dbReference>
<feature type="domain" description="EngA-type G" evidence="12">
    <location>
        <begin position="212"/>
        <end position="383"/>
    </location>
</feature>
<dbReference type="CDD" id="cd01894">
    <property type="entry name" value="EngA1"/>
    <property type="match status" value="1"/>
</dbReference>
<feature type="binding site" evidence="8">
    <location>
        <begin position="265"/>
        <end position="269"/>
    </location>
    <ligand>
        <name>GTP</name>
        <dbReference type="ChEBI" id="CHEBI:37565"/>
        <label>2</label>
    </ligand>
</feature>
<evidence type="ECO:0000256" key="6">
    <source>
        <dbReference type="ARBA" id="ARBA00023134"/>
    </source>
</evidence>
<evidence type="ECO:0000313" key="13">
    <source>
        <dbReference type="EMBL" id="XAM19131.1"/>
    </source>
</evidence>
<evidence type="ECO:0000256" key="5">
    <source>
        <dbReference type="ARBA" id="ARBA00022741"/>
    </source>
</evidence>
<dbReference type="Pfam" id="PF14714">
    <property type="entry name" value="KH_dom-like"/>
    <property type="match status" value="1"/>
</dbReference>
<evidence type="ECO:0000256" key="11">
    <source>
        <dbReference type="SAM" id="MobiDB-lite"/>
    </source>
</evidence>
<dbReference type="InterPro" id="IPR006073">
    <property type="entry name" value="GTP-bd"/>
</dbReference>
<keyword evidence="14" id="KW-1185">Reference proteome</keyword>
<dbReference type="CDD" id="cd01895">
    <property type="entry name" value="EngA2"/>
    <property type="match status" value="1"/>
</dbReference>
<dbReference type="PANTHER" id="PTHR43834:SF6">
    <property type="entry name" value="GTPASE DER"/>
    <property type="match status" value="1"/>
</dbReference>
<comment type="subunit">
    <text evidence="8">Associates with the 50S ribosomal subunit.</text>
</comment>
<dbReference type="PIRSF" id="PIRSF006485">
    <property type="entry name" value="GTP-binding_EngA"/>
    <property type="match status" value="1"/>
</dbReference>
<comment type="function">
    <text evidence="8 10">GTPase that plays an essential role in the late steps of ribosome biogenesis.</text>
</comment>
<keyword evidence="6 8" id="KW-0342">GTP-binding</keyword>
<reference evidence="13 14" key="1">
    <citation type="submission" date="2024-02" db="EMBL/GenBank/DDBJ databases">
        <title>Genome and pathogenicity analysis of Helicobacter mastomyrinus isolated from mice.</title>
        <authorList>
            <person name="Zhu L."/>
        </authorList>
    </citation>
    <scope>NUCLEOTIDE SEQUENCE [LARGE SCALE GENOMIC DNA]</scope>
    <source>
        <strain evidence="13 14">Hm-17</strain>
    </source>
</reference>
<dbReference type="InterPro" id="IPR027417">
    <property type="entry name" value="P-loop_NTPase"/>
</dbReference>
<evidence type="ECO:0000256" key="9">
    <source>
        <dbReference type="PROSITE-ProRule" id="PRU01049"/>
    </source>
</evidence>
<feature type="region of interest" description="Disordered" evidence="11">
    <location>
        <begin position="468"/>
        <end position="491"/>
    </location>
</feature>
<dbReference type="InterPro" id="IPR005225">
    <property type="entry name" value="Small_GTP-bd"/>
</dbReference>
<dbReference type="Pfam" id="PF01926">
    <property type="entry name" value="MMR_HSR1"/>
    <property type="match status" value="2"/>
</dbReference>
<comment type="similarity">
    <text evidence="1 8 9 10">Belongs to the TRAFAC class TrmE-Era-EngA-EngB-Septin-like GTPase superfamily. EngA (Der) GTPase family.</text>
</comment>
<dbReference type="EMBL" id="CP145316">
    <property type="protein sequence ID" value="XAM19131.1"/>
    <property type="molecule type" value="Genomic_DNA"/>
</dbReference>
<evidence type="ECO:0000256" key="10">
    <source>
        <dbReference type="RuleBase" id="RU004481"/>
    </source>
</evidence>
<evidence type="ECO:0000256" key="3">
    <source>
        <dbReference type="ARBA" id="ARBA00022517"/>
    </source>
</evidence>
<dbReference type="InterPro" id="IPR016484">
    <property type="entry name" value="GTPase_Der"/>
</dbReference>
<evidence type="ECO:0000313" key="14">
    <source>
        <dbReference type="Proteomes" id="UP001434737"/>
    </source>
</evidence>
<organism evidence="13 14">
    <name type="scientific">Helicobacter mastomyrinus</name>
    <dbReference type="NCBI Taxonomy" id="287948"/>
    <lineage>
        <taxon>Bacteria</taxon>
        <taxon>Pseudomonadati</taxon>
        <taxon>Campylobacterota</taxon>
        <taxon>Epsilonproteobacteria</taxon>
        <taxon>Campylobacterales</taxon>
        <taxon>Helicobacteraceae</taxon>
        <taxon>Helicobacter</taxon>
    </lineage>
</organism>
<keyword evidence="3 8" id="KW-0690">Ribosome biogenesis</keyword>
<dbReference type="HAMAP" id="MF_00195">
    <property type="entry name" value="GTPase_Der"/>
    <property type="match status" value="1"/>
</dbReference>
<dbReference type="GO" id="GO:0016787">
    <property type="term" value="F:hydrolase activity"/>
    <property type="evidence" value="ECO:0007669"/>
    <property type="project" value="UniProtKB-KW"/>
</dbReference>
<feature type="binding site" evidence="8">
    <location>
        <begin position="17"/>
        <end position="24"/>
    </location>
    <ligand>
        <name>GTP</name>
        <dbReference type="ChEBI" id="CHEBI:37565"/>
        <label>1</label>
    </ligand>
</feature>
<dbReference type="Gene3D" id="3.30.300.20">
    <property type="match status" value="1"/>
</dbReference>
<keyword evidence="4 10" id="KW-0677">Repeat</keyword>
<dbReference type="PANTHER" id="PTHR43834">
    <property type="entry name" value="GTPASE DER"/>
    <property type="match status" value="1"/>
</dbReference>
<evidence type="ECO:0000256" key="4">
    <source>
        <dbReference type="ARBA" id="ARBA00022737"/>
    </source>
</evidence>
<evidence type="ECO:0000256" key="8">
    <source>
        <dbReference type="HAMAP-Rule" id="MF_00195"/>
    </source>
</evidence>
<dbReference type="RefSeq" id="WP_295698600.1">
    <property type="nucleotide sequence ID" value="NZ_CP145316.1"/>
</dbReference>
<feature type="binding site" evidence="8">
    <location>
        <begin position="329"/>
        <end position="332"/>
    </location>
    <ligand>
        <name>GTP</name>
        <dbReference type="ChEBI" id="CHEBI:37565"/>
        <label>2</label>
    </ligand>
</feature>
<feature type="binding site" evidence="8">
    <location>
        <begin position="64"/>
        <end position="68"/>
    </location>
    <ligand>
        <name>GTP</name>
        <dbReference type="ChEBI" id="CHEBI:37565"/>
        <label>1</label>
    </ligand>
</feature>
<dbReference type="NCBIfam" id="TIGR00231">
    <property type="entry name" value="small_GTP"/>
    <property type="match status" value="2"/>
</dbReference>
<keyword evidence="13" id="KW-0378">Hydrolase</keyword>
<feature type="binding site" evidence="8">
    <location>
        <begin position="125"/>
        <end position="128"/>
    </location>
    <ligand>
        <name>GTP</name>
        <dbReference type="ChEBI" id="CHEBI:37565"/>
        <label>1</label>
    </ligand>
</feature>
<accession>A0ABZ3FAP2</accession>
<dbReference type="Proteomes" id="UP001434737">
    <property type="component" value="Chromosome"/>
</dbReference>